<comment type="caution">
    <text evidence="2">The sequence shown here is derived from an EMBL/GenBank/DDBJ whole genome shotgun (WGS) entry which is preliminary data.</text>
</comment>
<dbReference type="EMBL" id="JXTB01000249">
    <property type="protein sequence ID" value="PON50161.1"/>
    <property type="molecule type" value="Genomic_DNA"/>
</dbReference>
<evidence type="ECO:0000256" key="1">
    <source>
        <dbReference type="SAM" id="MobiDB-lite"/>
    </source>
</evidence>
<feature type="non-terminal residue" evidence="2">
    <location>
        <position position="115"/>
    </location>
</feature>
<sequence>MKEEEEIREDDDDRFRRKSLRSCRDCNGGIFWREKGEEDEARSVGEAEQTGGSKRNSQNLNDEQTVPFLTTCRFWTRFSRYIRQHFKQEPHVVLLFNKRNVLVLILLYTRKEINP</sequence>
<reference evidence="3" key="1">
    <citation type="submission" date="2016-06" db="EMBL/GenBank/DDBJ databases">
        <title>Parallel loss of symbiosis genes in relatives of nitrogen-fixing non-legume Parasponia.</title>
        <authorList>
            <person name="Van Velzen R."/>
            <person name="Holmer R."/>
            <person name="Bu F."/>
            <person name="Rutten L."/>
            <person name="Van Zeijl A."/>
            <person name="Liu W."/>
            <person name="Santuari L."/>
            <person name="Cao Q."/>
            <person name="Sharma T."/>
            <person name="Shen D."/>
            <person name="Roswanjaya Y."/>
            <person name="Wardhani T."/>
            <person name="Kalhor M.S."/>
            <person name="Jansen J."/>
            <person name="Van den Hoogen J."/>
            <person name="Gungor B."/>
            <person name="Hartog M."/>
            <person name="Hontelez J."/>
            <person name="Verver J."/>
            <person name="Yang W.-C."/>
            <person name="Schijlen E."/>
            <person name="Repin R."/>
            <person name="Schilthuizen M."/>
            <person name="Schranz E."/>
            <person name="Heidstra R."/>
            <person name="Miyata K."/>
            <person name="Fedorova E."/>
            <person name="Kohlen W."/>
            <person name="Bisseling T."/>
            <person name="Smit S."/>
            <person name="Geurts R."/>
        </authorList>
    </citation>
    <scope>NUCLEOTIDE SEQUENCE [LARGE SCALE GENOMIC DNA]</scope>
    <source>
        <strain evidence="3">cv. WU1-14</strain>
    </source>
</reference>
<organism evidence="2 3">
    <name type="scientific">Parasponia andersonii</name>
    <name type="common">Sponia andersonii</name>
    <dbReference type="NCBI Taxonomy" id="3476"/>
    <lineage>
        <taxon>Eukaryota</taxon>
        <taxon>Viridiplantae</taxon>
        <taxon>Streptophyta</taxon>
        <taxon>Embryophyta</taxon>
        <taxon>Tracheophyta</taxon>
        <taxon>Spermatophyta</taxon>
        <taxon>Magnoliopsida</taxon>
        <taxon>eudicotyledons</taxon>
        <taxon>Gunneridae</taxon>
        <taxon>Pentapetalae</taxon>
        <taxon>rosids</taxon>
        <taxon>fabids</taxon>
        <taxon>Rosales</taxon>
        <taxon>Cannabaceae</taxon>
        <taxon>Parasponia</taxon>
    </lineage>
</organism>
<proteinExistence type="predicted"/>
<gene>
    <name evidence="2" type="ORF">PanWU01x14_224740</name>
</gene>
<dbReference type="Proteomes" id="UP000237105">
    <property type="component" value="Unassembled WGS sequence"/>
</dbReference>
<evidence type="ECO:0000313" key="2">
    <source>
        <dbReference type="EMBL" id="PON50161.1"/>
    </source>
</evidence>
<dbReference type="OrthoDB" id="10378310at2759"/>
<protein>
    <submittedName>
        <fullName evidence="2">Uncharacterized protein</fullName>
    </submittedName>
</protein>
<dbReference type="AlphaFoldDB" id="A0A2P5BMY4"/>
<accession>A0A2P5BMY4</accession>
<keyword evidence="3" id="KW-1185">Reference proteome</keyword>
<name>A0A2P5BMY4_PARAD</name>
<feature type="region of interest" description="Disordered" evidence="1">
    <location>
        <begin position="37"/>
        <end position="62"/>
    </location>
</feature>
<feature type="compositionally biased region" description="Polar residues" evidence="1">
    <location>
        <begin position="50"/>
        <end position="62"/>
    </location>
</feature>
<evidence type="ECO:0000313" key="3">
    <source>
        <dbReference type="Proteomes" id="UP000237105"/>
    </source>
</evidence>